<dbReference type="VEuPathDB" id="FungiDB:EMCG_08502"/>
<accession>A0A0G2J495</accession>
<sequence length="80" mass="8946">MEITVGIRQRLNEHGKYDGGVACRVNIDVKQGADTPGSGRFVFIPDRHRYHICNRQILSDSGRRGMTEGICYVGRKLGRG</sequence>
<evidence type="ECO:0000313" key="1">
    <source>
        <dbReference type="EMBL" id="KKZ65664.1"/>
    </source>
</evidence>
<proteinExistence type="predicted"/>
<dbReference type="AlphaFoldDB" id="A0A0G2J495"/>
<dbReference type="EMBL" id="LCZI01000603">
    <property type="protein sequence ID" value="KKZ65664.1"/>
    <property type="molecule type" value="Genomic_DNA"/>
</dbReference>
<gene>
    <name evidence="1" type="ORF">EMCG_08502</name>
</gene>
<dbReference type="Proteomes" id="UP000034164">
    <property type="component" value="Unassembled WGS sequence"/>
</dbReference>
<protein>
    <submittedName>
        <fullName evidence="1">Uncharacterized protein</fullName>
    </submittedName>
</protein>
<reference evidence="2" key="1">
    <citation type="journal article" date="2015" name="PLoS Genet.">
        <title>The dynamic genome and transcriptome of the human fungal pathogen Blastomyces and close relative Emmonsia.</title>
        <authorList>
            <person name="Munoz J.F."/>
            <person name="Gauthier G.M."/>
            <person name="Desjardins C.A."/>
            <person name="Gallo J.E."/>
            <person name="Holder J."/>
            <person name="Sullivan T.D."/>
            <person name="Marty A.J."/>
            <person name="Carmen J.C."/>
            <person name="Chen Z."/>
            <person name="Ding L."/>
            <person name="Gujja S."/>
            <person name="Magrini V."/>
            <person name="Misas E."/>
            <person name="Mitreva M."/>
            <person name="Priest M."/>
            <person name="Saif S."/>
            <person name="Whiston E.A."/>
            <person name="Young S."/>
            <person name="Zeng Q."/>
            <person name="Goldman W.E."/>
            <person name="Mardis E.R."/>
            <person name="Taylor J.W."/>
            <person name="McEwen J.G."/>
            <person name="Clay O.K."/>
            <person name="Klein B.S."/>
            <person name="Cuomo C.A."/>
        </authorList>
    </citation>
    <scope>NUCLEOTIDE SEQUENCE [LARGE SCALE GENOMIC DNA]</scope>
    <source>
        <strain evidence="2">UAMH 3008</strain>
    </source>
</reference>
<name>A0A0G2J495_9EURO</name>
<organism evidence="1 2">
    <name type="scientific">[Emmonsia] crescens</name>
    <dbReference type="NCBI Taxonomy" id="73230"/>
    <lineage>
        <taxon>Eukaryota</taxon>
        <taxon>Fungi</taxon>
        <taxon>Dikarya</taxon>
        <taxon>Ascomycota</taxon>
        <taxon>Pezizomycotina</taxon>
        <taxon>Eurotiomycetes</taxon>
        <taxon>Eurotiomycetidae</taxon>
        <taxon>Onygenales</taxon>
        <taxon>Ajellomycetaceae</taxon>
        <taxon>Emergomyces</taxon>
    </lineage>
</organism>
<evidence type="ECO:0000313" key="2">
    <source>
        <dbReference type="Proteomes" id="UP000034164"/>
    </source>
</evidence>
<comment type="caution">
    <text evidence="1">The sequence shown here is derived from an EMBL/GenBank/DDBJ whole genome shotgun (WGS) entry which is preliminary data.</text>
</comment>